<proteinExistence type="predicted"/>
<sequence>MRPAIETNKPLMNRGFVVHTLGRYSKTREAPSLLEKCLALRDGEPAAQPTRPKPRRLKDKIKDADRKAIVAAYVAGGASLAALAEEYGVSDYSIRMVLRKAGIPPQRRTVTAKQVARVHELCAEGLKPEAIAAEVGMGHANVRLIVAGLK</sequence>
<reference evidence="1 2" key="1">
    <citation type="submission" date="2012-02" db="EMBL/GenBank/DDBJ databases">
        <title>Whole genome shotgun sequence of Gordonia sputi NBRC 100414.</title>
        <authorList>
            <person name="Yoshida I."/>
            <person name="Hosoyama A."/>
            <person name="Tsuchikane K."/>
            <person name="Katsumata H."/>
            <person name="Yamazaki S."/>
            <person name="Fujita N."/>
        </authorList>
    </citation>
    <scope>NUCLEOTIDE SEQUENCE [LARGE SCALE GENOMIC DNA]</scope>
    <source>
        <strain evidence="1 2">NBRC 100414</strain>
    </source>
</reference>
<protein>
    <submittedName>
        <fullName evidence="1">Uncharacterized protein</fullName>
    </submittedName>
</protein>
<dbReference type="AlphaFoldDB" id="H5U6N1"/>
<gene>
    <name evidence="1" type="ORF">GOSPT_129_00360</name>
</gene>
<dbReference type="EMBL" id="BAFC01000127">
    <property type="protein sequence ID" value="GAB41389.1"/>
    <property type="molecule type" value="Genomic_DNA"/>
</dbReference>
<keyword evidence="2" id="KW-1185">Reference proteome</keyword>
<accession>H5U6N1</accession>
<organism evidence="1 2">
    <name type="scientific">Gordonia sputi NBRC 100414</name>
    <dbReference type="NCBI Taxonomy" id="1089453"/>
    <lineage>
        <taxon>Bacteria</taxon>
        <taxon>Bacillati</taxon>
        <taxon>Actinomycetota</taxon>
        <taxon>Actinomycetes</taxon>
        <taxon>Mycobacteriales</taxon>
        <taxon>Gordoniaceae</taxon>
        <taxon>Gordonia</taxon>
    </lineage>
</organism>
<name>H5U6N1_9ACTN</name>
<evidence type="ECO:0000313" key="1">
    <source>
        <dbReference type="EMBL" id="GAB41389.1"/>
    </source>
</evidence>
<evidence type="ECO:0000313" key="2">
    <source>
        <dbReference type="Proteomes" id="UP000005845"/>
    </source>
</evidence>
<comment type="caution">
    <text evidence="1">The sequence shown here is derived from an EMBL/GenBank/DDBJ whole genome shotgun (WGS) entry which is preliminary data.</text>
</comment>
<dbReference type="Proteomes" id="UP000005845">
    <property type="component" value="Unassembled WGS sequence"/>
</dbReference>